<organism evidence="2">
    <name type="scientific">viral metagenome</name>
    <dbReference type="NCBI Taxonomy" id="1070528"/>
    <lineage>
        <taxon>unclassified sequences</taxon>
        <taxon>metagenomes</taxon>
        <taxon>organismal metagenomes</taxon>
    </lineage>
</organism>
<accession>A0A6C0FAU1</accession>
<feature type="transmembrane region" description="Helical" evidence="1">
    <location>
        <begin position="79"/>
        <end position="98"/>
    </location>
</feature>
<dbReference type="AlphaFoldDB" id="A0A6C0FAU1"/>
<dbReference type="EMBL" id="MN738827">
    <property type="protein sequence ID" value="QHT38174.1"/>
    <property type="molecule type" value="Genomic_DNA"/>
</dbReference>
<protein>
    <submittedName>
        <fullName evidence="2">Uncharacterized protein</fullName>
    </submittedName>
</protein>
<sequence length="103" mass="12393">MNILTKLKNAFQSIKKHYINPIGDYVHDYCANRYITYLDHEERTRGEIEIIGLPINERYLGYISHIIAAYKMVDIYYSYYNIAMWCCTHVIAWTIYFTKSHRD</sequence>
<reference evidence="2" key="1">
    <citation type="journal article" date="2020" name="Nature">
        <title>Giant virus diversity and host interactions through global metagenomics.</title>
        <authorList>
            <person name="Schulz F."/>
            <person name="Roux S."/>
            <person name="Paez-Espino D."/>
            <person name="Jungbluth S."/>
            <person name="Walsh D.A."/>
            <person name="Denef V.J."/>
            <person name="McMahon K.D."/>
            <person name="Konstantinidis K.T."/>
            <person name="Eloe-Fadrosh E.A."/>
            <person name="Kyrpides N.C."/>
            <person name="Woyke T."/>
        </authorList>
    </citation>
    <scope>NUCLEOTIDE SEQUENCE</scope>
    <source>
        <strain evidence="2">GVMAG-S-ERX556049-19</strain>
    </source>
</reference>
<evidence type="ECO:0000256" key="1">
    <source>
        <dbReference type="SAM" id="Phobius"/>
    </source>
</evidence>
<proteinExistence type="predicted"/>
<keyword evidence="1" id="KW-0472">Membrane</keyword>
<name>A0A6C0FAU1_9ZZZZ</name>
<evidence type="ECO:0000313" key="2">
    <source>
        <dbReference type="EMBL" id="QHT38174.1"/>
    </source>
</evidence>
<keyword evidence="1" id="KW-0812">Transmembrane</keyword>
<keyword evidence="1" id="KW-1133">Transmembrane helix</keyword>